<dbReference type="Pfam" id="PF14490">
    <property type="entry name" value="HHH_RecD2"/>
    <property type="match status" value="1"/>
</dbReference>
<comment type="function">
    <text evidence="3">DNA-dependent ATPase and ATP-dependent 5'-3' DNA helicase. Has no activity on blunt DNA or DNA with 3'-overhangs, requires at least 10 bases of 5'-ssDNA for helicase activity.</text>
</comment>
<dbReference type="Pfam" id="PF18335">
    <property type="entry name" value="SH3_13"/>
    <property type="match status" value="1"/>
</dbReference>
<accession>A0A0R2JCQ1</accession>
<dbReference type="InterPro" id="IPR029493">
    <property type="entry name" value="RecD2-like_HHH"/>
</dbReference>
<keyword evidence="3" id="KW-0347">Helicase</keyword>
<dbReference type="GO" id="GO:0017116">
    <property type="term" value="F:single-stranded DNA helicase activity"/>
    <property type="evidence" value="ECO:0007669"/>
    <property type="project" value="TreeGrafter"/>
</dbReference>
<reference evidence="6 7" key="1">
    <citation type="journal article" date="2015" name="Genome Announc.">
        <title>Expanding the biotechnology potential of lactobacilli through comparative genomics of 213 strains and associated genera.</title>
        <authorList>
            <person name="Sun Z."/>
            <person name="Harris H.M."/>
            <person name="McCann A."/>
            <person name="Guo C."/>
            <person name="Argimon S."/>
            <person name="Zhang W."/>
            <person name="Yang X."/>
            <person name="Jeffery I.B."/>
            <person name="Cooney J.C."/>
            <person name="Kagawa T.F."/>
            <person name="Liu W."/>
            <person name="Song Y."/>
            <person name="Salvetti E."/>
            <person name="Wrobel A."/>
            <person name="Rasinkangas P."/>
            <person name="Parkhill J."/>
            <person name="Rea M.C."/>
            <person name="O'Sullivan O."/>
            <person name="Ritari J."/>
            <person name="Douillard F.P."/>
            <person name="Paul Ross R."/>
            <person name="Yang R."/>
            <person name="Briner A.E."/>
            <person name="Felis G.E."/>
            <person name="de Vos W.M."/>
            <person name="Barrangou R."/>
            <person name="Klaenhammer T.R."/>
            <person name="Caufield P.W."/>
            <person name="Cui Y."/>
            <person name="Zhang H."/>
            <person name="O'Toole P.W."/>
        </authorList>
    </citation>
    <scope>NUCLEOTIDE SEQUENCE [LARGE SCALE GENOMIC DNA]</scope>
    <source>
        <strain evidence="6 7">DSM 20593</strain>
    </source>
</reference>
<dbReference type="Gene3D" id="3.40.50.300">
    <property type="entry name" value="P-loop containing nucleotide triphosphate hydrolases"/>
    <property type="match status" value="2"/>
</dbReference>
<gene>
    <name evidence="3" type="primary">recD2</name>
    <name evidence="6" type="ORF">IV73_GL000873</name>
</gene>
<keyword evidence="3" id="KW-0378">Hydrolase</keyword>
<dbReference type="Pfam" id="PF23139">
    <property type="entry name" value="OB_YrrC"/>
    <property type="match status" value="1"/>
</dbReference>
<dbReference type="GO" id="GO:0003677">
    <property type="term" value="F:DNA binding"/>
    <property type="evidence" value="ECO:0007669"/>
    <property type="project" value="UniProtKB-UniRule"/>
</dbReference>
<evidence type="ECO:0000256" key="1">
    <source>
        <dbReference type="ARBA" id="ARBA00022741"/>
    </source>
</evidence>
<dbReference type="GO" id="GO:0043139">
    <property type="term" value="F:5'-3' DNA helicase activity"/>
    <property type="evidence" value="ECO:0007669"/>
    <property type="project" value="UniProtKB-UniRule"/>
</dbReference>
<dbReference type="EMBL" id="JQBP01000003">
    <property type="protein sequence ID" value="KRN75112.1"/>
    <property type="molecule type" value="Genomic_DNA"/>
</dbReference>
<dbReference type="InterPro" id="IPR027417">
    <property type="entry name" value="P-loop_NTPase"/>
</dbReference>
<proteinExistence type="inferred from homology"/>
<dbReference type="GO" id="GO:0009338">
    <property type="term" value="C:exodeoxyribonuclease V complex"/>
    <property type="evidence" value="ECO:0007669"/>
    <property type="project" value="TreeGrafter"/>
</dbReference>
<evidence type="ECO:0000256" key="3">
    <source>
        <dbReference type="HAMAP-Rule" id="MF_01488"/>
    </source>
</evidence>
<dbReference type="EC" id="5.6.2.3" evidence="3"/>
<keyword evidence="2 3" id="KW-0067">ATP-binding</keyword>
<evidence type="ECO:0000256" key="4">
    <source>
        <dbReference type="SAM" id="MobiDB-lite"/>
    </source>
</evidence>
<keyword evidence="3" id="KW-0238">DNA-binding</keyword>
<dbReference type="InterPro" id="IPR041451">
    <property type="entry name" value="RecD2_SH13"/>
</dbReference>
<dbReference type="OrthoDB" id="9803432at2"/>
<dbReference type="NCBIfam" id="TIGR01448">
    <property type="entry name" value="recD_rel"/>
    <property type="match status" value="1"/>
</dbReference>
<organism evidence="6 7">
    <name type="scientific">Weissella kandleri</name>
    <dbReference type="NCBI Taxonomy" id="1616"/>
    <lineage>
        <taxon>Bacteria</taxon>
        <taxon>Bacillati</taxon>
        <taxon>Bacillota</taxon>
        <taxon>Bacilli</taxon>
        <taxon>Lactobacillales</taxon>
        <taxon>Lactobacillaceae</taxon>
        <taxon>Weissella</taxon>
    </lineage>
</organism>
<feature type="binding site" evidence="3">
    <location>
        <begin position="365"/>
        <end position="369"/>
    </location>
    <ligand>
        <name>ATP</name>
        <dbReference type="ChEBI" id="CHEBI:30616"/>
    </ligand>
</feature>
<dbReference type="Gene3D" id="1.10.10.2220">
    <property type="match status" value="1"/>
</dbReference>
<dbReference type="AlphaFoldDB" id="A0A0R2JCQ1"/>
<comment type="caution">
    <text evidence="6">The sequence shown here is derived from an EMBL/GenBank/DDBJ whole genome shotgun (WGS) entry which is preliminary data.</text>
</comment>
<dbReference type="GO" id="GO:0006310">
    <property type="term" value="P:DNA recombination"/>
    <property type="evidence" value="ECO:0007669"/>
    <property type="project" value="InterPro"/>
</dbReference>
<feature type="compositionally biased region" description="Basic and acidic residues" evidence="4">
    <location>
        <begin position="775"/>
        <end position="786"/>
    </location>
</feature>
<comment type="catalytic activity">
    <reaction evidence="3">
        <text>ATP + H2O = ADP + phosphate + H(+)</text>
        <dbReference type="Rhea" id="RHEA:13065"/>
        <dbReference type="ChEBI" id="CHEBI:15377"/>
        <dbReference type="ChEBI" id="CHEBI:15378"/>
        <dbReference type="ChEBI" id="CHEBI:30616"/>
        <dbReference type="ChEBI" id="CHEBI:43474"/>
        <dbReference type="ChEBI" id="CHEBI:456216"/>
        <dbReference type="EC" id="5.6.2.3"/>
    </reaction>
</comment>
<evidence type="ECO:0000313" key="7">
    <source>
        <dbReference type="Proteomes" id="UP000051655"/>
    </source>
</evidence>
<dbReference type="SUPFAM" id="SSF52540">
    <property type="entry name" value="P-loop containing nucleoside triphosphate hydrolases"/>
    <property type="match status" value="1"/>
</dbReference>
<evidence type="ECO:0000259" key="5">
    <source>
        <dbReference type="SMART" id="SM00382"/>
    </source>
</evidence>
<dbReference type="GO" id="GO:0016887">
    <property type="term" value="F:ATP hydrolysis activity"/>
    <property type="evidence" value="ECO:0007669"/>
    <property type="project" value="RHEA"/>
</dbReference>
<dbReference type="InterPro" id="IPR006345">
    <property type="entry name" value="RecD2"/>
</dbReference>
<comment type="similarity">
    <text evidence="3">Belongs to the RecD family. RecD2 subfamily.</text>
</comment>
<dbReference type="PANTHER" id="PTHR43788">
    <property type="entry name" value="DNA2/NAM7 HELICASE FAMILY MEMBER"/>
    <property type="match status" value="1"/>
</dbReference>
<dbReference type="CDD" id="cd17933">
    <property type="entry name" value="DEXSc_RecD-like"/>
    <property type="match status" value="1"/>
</dbReference>
<dbReference type="PANTHER" id="PTHR43788:SF6">
    <property type="entry name" value="DNA HELICASE B"/>
    <property type="match status" value="1"/>
</dbReference>
<dbReference type="SMART" id="SM00382">
    <property type="entry name" value="AAA"/>
    <property type="match status" value="1"/>
</dbReference>
<keyword evidence="1 3" id="KW-0547">Nucleotide-binding</keyword>
<dbReference type="InterPro" id="IPR050534">
    <property type="entry name" value="Coronavir_polyprotein_1ab"/>
</dbReference>
<dbReference type="Proteomes" id="UP000051655">
    <property type="component" value="Unassembled WGS sequence"/>
</dbReference>
<evidence type="ECO:0000256" key="2">
    <source>
        <dbReference type="ARBA" id="ARBA00022840"/>
    </source>
</evidence>
<dbReference type="Pfam" id="PF13538">
    <property type="entry name" value="UvrD_C_2"/>
    <property type="match status" value="1"/>
</dbReference>
<dbReference type="CDD" id="cd18809">
    <property type="entry name" value="SF1_C_RecD"/>
    <property type="match status" value="1"/>
</dbReference>
<dbReference type="GO" id="GO:0005524">
    <property type="term" value="F:ATP binding"/>
    <property type="evidence" value="ECO:0007669"/>
    <property type="project" value="UniProtKB-UniRule"/>
</dbReference>
<dbReference type="Gene3D" id="2.30.30.940">
    <property type="match status" value="1"/>
</dbReference>
<keyword evidence="3" id="KW-0413">Isomerase</keyword>
<name>A0A0R2JCQ1_9LACO</name>
<protein>
    <recommendedName>
        <fullName evidence="3">ATP-dependent RecD2 DNA helicase</fullName>
        <ecNumber evidence="3">5.6.2.3</ecNumber>
    </recommendedName>
    <alternativeName>
        <fullName evidence="3">DNA 5'-3' helicase subunit RecD2</fullName>
    </alternativeName>
</protein>
<dbReference type="PATRIC" id="fig|1616.3.peg.894"/>
<keyword evidence="7" id="KW-1185">Reference proteome</keyword>
<dbReference type="InterPro" id="IPR055446">
    <property type="entry name" value="RecD2_N_OB"/>
</dbReference>
<dbReference type="InterPro" id="IPR027785">
    <property type="entry name" value="UvrD-like_helicase_C"/>
</dbReference>
<dbReference type="Pfam" id="PF13604">
    <property type="entry name" value="AAA_30"/>
    <property type="match status" value="1"/>
</dbReference>
<feature type="region of interest" description="Disordered" evidence="4">
    <location>
        <begin position="775"/>
        <end position="816"/>
    </location>
</feature>
<dbReference type="STRING" id="1616.IV73_GL000873"/>
<sequence>MQNNLNDFTAENGVEQLVGQVQNVIFAAPDSFYKVLAVEIKEHSFEFEEPEITVTGSFGDVQLGSVYQFSGTLKTHPRFGEQFNSQQYQRVQTNSTHGVVQYLSSDAFPGVGEKTAQKIVDALGQQAIDKILDNPALLKNLNLPKKQQETLIEQLQQTDGMERAIVALNNYGFGSKLASEVYQHFAEETLDVLEHDPYRLSLEVEGVSFQRIDQLALQMEMDALDERRIQAGIVHALNQATFENGDTYLSLDQTRQVAERVLMQNSATVIPDQQFEQALLELVEQGLVVADEQRLFIADVYYAEVQIAQKIVQLNTQKGGFTRSEAQTALTQAEKENPFPYSDEQKDAMLAALTNQLFILTGGPGTGKTTIINGVVAAYRILLQKTGMPSDRIDKGIKLAAPTGRAAKRLAEATGMEATTIHRLLGISGYGQLGDAEIEPLKGQLLIIDEMSMVDTELFSLLLASTPAHMQLIFVGDKDQLPSVGPGRVFYDLLQSGDLNFRELETIHRQEAGSTIIELASEVKQGRLPDDFQVRQPDRSFFPAHLPQIPKMMEQILTSWVQRGHSVKDMQILTPMYKTAAGVHQMNALAQSIFNPADSKRHELPGQEGDFKFIFRVGDKVMQKTNDPDNDVYNGDIGYIKTIMYARDVGNEIKKDYIEVEFDEADVLYQRSDLINLTLAYATTIHKAQGGEYSLVVMPLVQQFNRMLRRNLLYTGLTRAKDSLVLLGEPQAYVAAAVTPGAKRNTMLQIRLAAAIDGILPKLPDGQVQMTVDEKEKVSKDSKKVATSEPVEPELEFELTSSVVPEPEPAPKPESLPAGALTLQMVQMEQIPYNVGMEGVTPYDFL</sequence>
<dbReference type="HAMAP" id="MF_01488">
    <property type="entry name" value="RecD2"/>
    <property type="match status" value="1"/>
</dbReference>
<feature type="domain" description="AAA+ ATPase" evidence="5">
    <location>
        <begin position="354"/>
        <end position="486"/>
    </location>
</feature>
<dbReference type="InterPro" id="IPR003593">
    <property type="entry name" value="AAA+_ATPase"/>
</dbReference>
<evidence type="ECO:0000313" key="6">
    <source>
        <dbReference type="EMBL" id="KRN75112.1"/>
    </source>
</evidence>